<dbReference type="InterPro" id="IPR007844">
    <property type="entry name" value="AsmA"/>
</dbReference>
<protein>
    <submittedName>
        <fullName evidence="7">Autotransporter translocation and assembly factor TamB</fullName>
    </submittedName>
</protein>
<keyword evidence="3" id="KW-1133">Transmembrane helix</keyword>
<dbReference type="RefSeq" id="WP_073164654.1">
    <property type="nucleotide sequence ID" value="NZ_FQZE01000002.1"/>
</dbReference>
<evidence type="ECO:0000313" key="7">
    <source>
        <dbReference type="EMBL" id="SHI44327.1"/>
    </source>
</evidence>
<accession>A0A1M6B6Q1</accession>
<evidence type="ECO:0000256" key="1">
    <source>
        <dbReference type="ARBA" id="ARBA00004167"/>
    </source>
</evidence>
<name>A0A1M6B6Q1_9BACT</name>
<dbReference type="GO" id="GO:0009306">
    <property type="term" value="P:protein secretion"/>
    <property type="evidence" value="ECO:0007669"/>
    <property type="project" value="InterPro"/>
</dbReference>
<evidence type="ECO:0000313" key="8">
    <source>
        <dbReference type="Proteomes" id="UP000184050"/>
    </source>
</evidence>
<evidence type="ECO:0000256" key="2">
    <source>
        <dbReference type="ARBA" id="ARBA00022692"/>
    </source>
</evidence>
<feature type="domain" description="AsmA" evidence="6">
    <location>
        <begin position="1"/>
        <end position="161"/>
    </location>
</feature>
<evidence type="ECO:0000259" key="5">
    <source>
        <dbReference type="Pfam" id="PF04357"/>
    </source>
</evidence>
<evidence type="ECO:0000256" key="3">
    <source>
        <dbReference type="ARBA" id="ARBA00022989"/>
    </source>
</evidence>
<evidence type="ECO:0000256" key="4">
    <source>
        <dbReference type="ARBA" id="ARBA00023136"/>
    </source>
</evidence>
<keyword evidence="2" id="KW-0812">Transmembrane</keyword>
<dbReference type="Proteomes" id="UP000184050">
    <property type="component" value="Unassembled WGS sequence"/>
</dbReference>
<dbReference type="STRING" id="1168035.SAMN05444280_102104"/>
<dbReference type="OrthoDB" id="1109098at2"/>
<reference evidence="7 8" key="1">
    <citation type="submission" date="2016-11" db="EMBL/GenBank/DDBJ databases">
        <authorList>
            <person name="Jaros S."/>
            <person name="Januszkiewicz K."/>
            <person name="Wedrychowicz H."/>
        </authorList>
    </citation>
    <scope>NUCLEOTIDE SEQUENCE [LARGE SCALE GENOMIC DNA]</scope>
    <source>
        <strain evidence="7 8">DSM 27063</strain>
    </source>
</reference>
<dbReference type="Pfam" id="PF05170">
    <property type="entry name" value="AsmA"/>
    <property type="match status" value="1"/>
</dbReference>
<dbReference type="PANTHER" id="PTHR36985">
    <property type="entry name" value="TRANSLOCATION AND ASSEMBLY MODULE SUBUNIT TAMB"/>
    <property type="match status" value="1"/>
</dbReference>
<organism evidence="7 8">
    <name type="scientific">Tangfeifania diversioriginum</name>
    <dbReference type="NCBI Taxonomy" id="1168035"/>
    <lineage>
        <taxon>Bacteria</taxon>
        <taxon>Pseudomonadati</taxon>
        <taxon>Bacteroidota</taxon>
        <taxon>Bacteroidia</taxon>
        <taxon>Marinilabiliales</taxon>
        <taxon>Prolixibacteraceae</taxon>
        <taxon>Tangfeifania</taxon>
    </lineage>
</organism>
<dbReference type="Pfam" id="PF04357">
    <property type="entry name" value="TamB"/>
    <property type="match status" value="1"/>
</dbReference>
<feature type="domain" description="Translocation and assembly module TamB C-terminal" evidence="5">
    <location>
        <begin position="1024"/>
        <end position="1404"/>
    </location>
</feature>
<dbReference type="GO" id="GO:0005886">
    <property type="term" value="C:plasma membrane"/>
    <property type="evidence" value="ECO:0007669"/>
    <property type="project" value="InterPro"/>
</dbReference>
<comment type="subcellular location">
    <subcellularLocation>
        <location evidence="1">Membrane</location>
        <topology evidence="1">Single-pass membrane protein</topology>
    </subcellularLocation>
</comment>
<keyword evidence="4" id="KW-0472">Membrane</keyword>
<dbReference type="PANTHER" id="PTHR36985:SF1">
    <property type="entry name" value="TRANSLOCATION AND ASSEMBLY MODULE SUBUNIT TAMB"/>
    <property type="match status" value="1"/>
</dbReference>
<gene>
    <name evidence="7" type="ORF">SAMN05444280_102104</name>
</gene>
<dbReference type="InterPro" id="IPR007452">
    <property type="entry name" value="TamB_C"/>
</dbReference>
<proteinExistence type="predicted"/>
<sequence length="1406" mass="155984">MRKGLKYSLLSVGGLLLLVVIVLTATALLIQTEPAKRKISSLAEKQSTRFLNGELQIGKIEGNFFTHLSINNILLKTENDTLASIEKIELDYSLWPLLAGKLDIHSAGLQTPRLFLRQNSDSVWNFQQLIKPGAEESETSEEPGSFEINLGKFKLTNGNIKTEALDTIIPKEISNLNSELSFQMTEESQELGLHSFTFSTRQPDFSMKQLKFNLTRDTDFIELRDFYVETGRNSMEGMAEIESDSLKNGTANFETAAFDISEFSYFLPSLTLPARPSVKLTANVEQNAAKATIQLSDQDQQILINAGTSNLQNYLSEQTDIQPDYQLTVDFKNVELGYWLNNPDLMYFLNGTLEANGRGFDPKTASSKISGQLNNWVIENRQIDRLNFKLNLKNGNVAGNFRGHGNFGSFNLVHNIQNFAEKPEYKLDLSTRNLNLARLTGIDSLYSNLNLQATATGTEFDPEKLNAYVIISGNGSEFQHIQIDSLHAAGNFKTQNINLDSLRLKTQMARIEASGVYSLTSNSDLQLSAEIDSLNEFSAYLAGIDVNTSGKLTASLYGRPDSLNLESNVELNSTRYGDILLEQLQLAATGWITKTDTMLSARIFAGGLGSGNLKVDSITANIDGNTDSLFLDARLQASELTTSLQTGIVPGEKTRFTLNSWETRFQDQQWKLQNAPATIEFDSVNYTLNNFRLASGNADSMQVISANGIISLREEEDFTLEISRLDIGKLSQLLELEYPVTSLFNAKINVSGNAQSPVLNARYSISDASLAGYEFTGFDGNLDYSENEFQFETNIFSEDSGKVELTAKLPVQVRLDSMMFGFNSNNSVNAQMNITNLSAAILQKMDIIDDFSGFLESEFSLSGTMKSPLANGNFSVNEANFRDYAFPKIDGNFNFRENQLSAESEIITEDDGEFNFSASLPVQYEPNSLSFKFNPDDSINGQVDLKNFSLAILETIHPSATINGQVNGEMAVTGTANSPQPEGNFRLADASFKLSEYGIDYEKIKLNLNFLRDRVKVDSFRIMSADGSLTGQGEVNFESELYKGDLSQSEIKLVFDKFNPFDHRSFNMQVSGNASLGGEKDNLVYGGNLNIPQAEIYLPAILRMMGKLNVPEMPKPILAREAEKLSLYKDSTTFTNPEPEPALTDSVNFEFLDKLRGRLGVKIPKNTWIKNDDMRIEISGDVELVKNGEFFELFGAVDVVRGQYDLLGKTFVIDDGTISFQGGEEMMPTMNITASYRFRNAQRAEQVLTVNISGTAESPEVSFKLDDSSISEGDALSYIIFGKSMNELTIDEQNNVAGAGGGSLAGKAAASILSSQITNFLGDKLNVDYIEVKSDGSFDNATVVVGKYITNDLFVSYEQRFGETDETNMAKYEVKLEYELFRFLFFELNNSSNDSGFDVILKFDME</sequence>
<dbReference type="EMBL" id="FQZE01000002">
    <property type="protein sequence ID" value="SHI44327.1"/>
    <property type="molecule type" value="Genomic_DNA"/>
</dbReference>
<keyword evidence="8" id="KW-1185">Reference proteome</keyword>
<evidence type="ECO:0000259" key="6">
    <source>
        <dbReference type="Pfam" id="PF05170"/>
    </source>
</evidence>